<evidence type="ECO:0000256" key="6">
    <source>
        <dbReference type="SAM" id="Phobius"/>
    </source>
</evidence>
<feature type="transmembrane region" description="Helical" evidence="6">
    <location>
        <begin position="21"/>
        <end position="41"/>
    </location>
</feature>
<sequence length="823" mass="89800">MFQAIFDGALREARRHPLHTALNILGLAVGVCVFLTLGLLVRYEYSYNASVPDADRIVRLDSHWSLAGTASYESAFTSFRAVPFLRDDFPEIENAVRIIPATLQVRREGQFTSFTSYQVDPTFFQVFGLRLIRGLPTNALSRPEGLVLSEGAAQRLFGKTDVIGHNIELVRDGQKTSHIVTGVLAQPAEPGVLSDAEILVPIPTEDINTRSCFQRWGSACGRIYLKLHNVTDISTIGAQLRDFVIHRASGADSDETSLGTHPEQEFSLSLVPLLQQHFYDITVRGGEEAADRNVVNSIGITGFLALMLACANAVNLATARAMLRAREVAVCKTLGASRRRLFIQFMGEALLTVATACLAGLALCEVLTPVVASLSGQAVTVRYGFVLLLWPLIVIGSGLASGIYPAVVLSRYRPAAILAATRMPSGGRMDARLRNALVVVQFAIAVTIVICTFVIDRQTAFIRNADRGYTMSGLLVGSAIPAKDLAIQHKMLDALQAVPGVKALTFGELGPNPPNQNKSTYKLVNSAEKVRVHLLFDRAGSEYFETYNPRLLAGRWFDPKYGQDEGPDNEALQKGTGNFNVVVNETAALRFGFTTPDAAVDKVISDQGLRATIIGVISDFRFVSPHEPVEPEIIYYNSLTRTPFDEPIPAVRFDNASSSEMVIHLNRAWASVLPDTPANFQSVDDRTLEFYQGDERRGRIFTLGAIAALLIACLGLYSLASFTAVRRTHEIGIRKTLGASARQIILLLLGDFLRPVLLACVIASPIAWFAMRSWLSGFDQRIVLGPIHFLTAISGALFIAAMTVLGQTLRVARSEPARALRAE</sequence>
<comment type="subcellular location">
    <subcellularLocation>
        <location evidence="1">Cell membrane</location>
        <topology evidence="1">Multi-pass membrane protein</topology>
    </subcellularLocation>
</comment>
<dbReference type="RefSeq" id="WP_173585000.1">
    <property type="nucleotide sequence ID" value="NZ_WOTB01000044.1"/>
</dbReference>
<evidence type="ECO:0000256" key="1">
    <source>
        <dbReference type="ARBA" id="ARBA00004651"/>
    </source>
</evidence>
<proteinExistence type="predicted"/>
<evidence type="ECO:0000256" key="4">
    <source>
        <dbReference type="ARBA" id="ARBA00022989"/>
    </source>
</evidence>
<keyword evidence="4 6" id="KW-1133">Transmembrane helix</keyword>
<dbReference type="Pfam" id="PF02687">
    <property type="entry name" value="FtsX"/>
    <property type="match status" value="2"/>
</dbReference>
<protein>
    <submittedName>
        <fullName evidence="9">FtsX-like permease family protein</fullName>
    </submittedName>
</protein>
<dbReference type="PANTHER" id="PTHR30572">
    <property type="entry name" value="MEMBRANE COMPONENT OF TRANSPORTER-RELATED"/>
    <property type="match status" value="1"/>
</dbReference>
<feature type="transmembrane region" description="Helical" evidence="6">
    <location>
        <begin position="745"/>
        <end position="770"/>
    </location>
</feature>
<gene>
    <name evidence="9" type="ORF">GOB93_18870</name>
</gene>
<feature type="domain" description="MacB-like periplasmic core" evidence="8">
    <location>
        <begin position="20"/>
        <end position="242"/>
    </location>
</feature>
<name>A0ABX0JV26_9PROT</name>
<evidence type="ECO:0000259" key="8">
    <source>
        <dbReference type="Pfam" id="PF12704"/>
    </source>
</evidence>
<keyword evidence="2" id="KW-1003">Cell membrane</keyword>
<dbReference type="Pfam" id="PF12704">
    <property type="entry name" value="MacB_PCD"/>
    <property type="match status" value="1"/>
</dbReference>
<feature type="transmembrane region" description="Helical" evidence="6">
    <location>
        <begin position="298"/>
        <end position="317"/>
    </location>
</feature>
<dbReference type="InterPro" id="IPR025857">
    <property type="entry name" value="MacB_PCD"/>
</dbReference>
<evidence type="ECO:0000313" key="10">
    <source>
        <dbReference type="Proteomes" id="UP000635278"/>
    </source>
</evidence>
<dbReference type="InterPro" id="IPR050250">
    <property type="entry name" value="Macrolide_Exporter_MacB"/>
</dbReference>
<feature type="transmembrane region" description="Helical" evidence="6">
    <location>
        <begin position="383"/>
        <end position="412"/>
    </location>
</feature>
<evidence type="ECO:0000256" key="3">
    <source>
        <dbReference type="ARBA" id="ARBA00022692"/>
    </source>
</evidence>
<organism evidence="9 10">
    <name type="scientific">Acetobacter musti</name>
    <dbReference type="NCBI Taxonomy" id="864732"/>
    <lineage>
        <taxon>Bacteria</taxon>
        <taxon>Pseudomonadati</taxon>
        <taxon>Pseudomonadota</taxon>
        <taxon>Alphaproteobacteria</taxon>
        <taxon>Acetobacterales</taxon>
        <taxon>Acetobacteraceae</taxon>
        <taxon>Acetobacter</taxon>
    </lineage>
</organism>
<evidence type="ECO:0000259" key="7">
    <source>
        <dbReference type="Pfam" id="PF02687"/>
    </source>
</evidence>
<accession>A0ABX0JV26</accession>
<comment type="caution">
    <text evidence="9">The sequence shown here is derived from an EMBL/GenBank/DDBJ whole genome shotgun (WGS) entry which is preliminary data.</text>
</comment>
<dbReference type="InterPro" id="IPR003838">
    <property type="entry name" value="ABC3_permease_C"/>
</dbReference>
<evidence type="ECO:0000256" key="2">
    <source>
        <dbReference type="ARBA" id="ARBA00022475"/>
    </source>
</evidence>
<feature type="domain" description="ABC3 transporter permease C-terminal" evidence="7">
    <location>
        <begin position="705"/>
        <end position="816"/>
    </location>
</feature>
<evidence type="ECO:0000256" key="5">
    <source>
        <dbReference type="ARBA" id="ARBA00023136"/>
    </source>
</evidence>
<keyword evidence="5 6" id="KW-0472">Membrane</keyword>
<evidence type="ECO:0000313" key="9">
    <source>
        <dbReference type="EMBL" id="NHN86674.1"/>
    </source>
</evidence>
<dbReference type="PANTHER" id="PTHR30572:SF18">
    <property type="entry name" value="ABC-TYPE MACROLIDE FAMILY EXPORT SYSTEM PERMEASE COMPONENT 2"/>
    <property type="match status" value="1"/>
</dbReference>
<feature type="domain" description="ABC3 transporter permease C-terminal" evidence="7">
    <location>
        <begin position="301"/>
        <end position="411"/>
    </location>
</feature>
<keyword evidence="10" id="KW-1185">Reference proteome</keyword>
<reference evidence="9 10" key="1">
    <citation type="journal article" date="2020" name="Int. J. Syst. Evol. Microbiol.">
        <title>Novel acetic acid bacteria from cider fermentations: Acetobacter conturbans sp. nov. and Acetobacter fallax sp. nov.</title>
        <authorList>
            <person name="Sombolestani A.S."/>
            <person name="Cleenwerck I."/>
            <person name="Cnockaert M."/>
            <person name="Borremans W."/>
            <person name="Wieme A.D."/>
            <person name="De Vuyst L."/>
            <person name="Vandamme P."/>
        </authorList>
    </citation>
    <scope>NUCLEOTIDE SEQUENCE [LARGE SCALE GENOMIC DNA]</scope>
    <source>
        <strain evidence="9 10">LMG 30640</strain>
    </source>
</reference>
<feature type="transmembrane region" description="Helical" evidence="6">
    <location>
        <begin position="433"/>
        <end position="455"/>
    </location>
</feature>
<feature type="transmembrane region" description="Helical" evidence="6">
    <location>
        <begin position="341"/>
        <end position="363"/>
    </location>
</feature>
<dbReference type="Proteomes" id="UP000635278">
    <property type="component" value="Unassembled WGS sequence"/>
</dbReference>
<feature type="transmembrane region" description="Helical" evidence="6">
    <location>
        <begin position="782"/>
        <end position="805"/>
    </location>
</feature>
<keyword evidence="3 6" id="KW-0812">Transmembrane</keyword>
<feature type="transmembrane region" description="Helical" evidence="6">
    <location>
        <begin position="700"/>
        <end position="725"/>
    </location>
</feature>
<dbReference type="EMBL" id="WOTB01000044">
    <property type="protein sequence ID" value="NHN86674.1"/>
    <property type="molecule type" value="Genomic_DNA"/>
</dbReference>